<proteinExistence type="predicted"/>
<evidence type="ECO:0000313" key="3">
    <source>
        <dbReference type="Proteomes" id="UP001201812"/>
    </source>
</evidence>
<gene>
    <name evidence="2" type="ORF">DdX_12684</name>
</gene>
<comment type="caution">
    <text evidence="2">The sequence shown here is derived from an EMBL/GenBank/DDBJ whole genome shotgun (WGS) entry which is preliminary data.</text>
</comment>
<feature type="signal peptide" evidence="1">
    <location>
        <begin position="1"/>
        <end position="24"/>
    </location>
</feature>
<evidence type="ECO:0000256" key="1">
    <source>
        <dbReference type="SAM" id="SignalP"/>
    </source>
</evidence>
<dbReference type="Proteomes" id="UP001201812">
    <property type="component" value="Unassembled WGS sequence"/>
</dbReference>
<organism evidence="2 3">
    <name type="scientific">Ditylenchus destructor</name>
    <dbReference type="NCBI Taxonomy" id="166010"/>
    <lineage>
        <taxon>Eukaryota</taxon>
        <taxon>Metazoa</taxon>
        <taxon>Ecdysozoa</taxon>
        <taxon>Nematoda</taxon>
        <taxon>Chromadorea</taxon>
        <taxon>Rhabditida</taxon>
        <taxon>Tylenchina</taxon>
        <taxon>Tylenchomorpha</taxon>
        <taxon>Sphaerularioidea</taxon>
        <taxon>Anguinidae</taxon>
        <taxon>Anguininae</taxon>
        <taxon>Ditylenchus</taxon>
    </lineage>
</organism>
<keyword evidence="1" id="KW-0732">Signal</keyword>
<name>A0AAD4R3J3_9BILA</name>
<evidence type="ECO:0000313" key="2">
    <source>
        <dbReference type="EMBL" id="KAI1707092.1"/>
    </source>
</evidence>
<accession>A0AAD4R3J3</accession>
<dbReference type="EMBL" id="JAKKPZ010000043">
    <property type="protein sequence ID" value="KAI1707092.1"/>
    <property type="molecule type" value="Genomic_DNA"/>
</dbReference>
<feature type="chain" id="PRO_5042088639" evidence="1">
    <location>
        <begin position="25"/>
        <end position="200"/>
    </location>
</feature>
<dbReference type="AlphaFoldDB" id="A0AAD4R3J3"/>
<protein>
    <submittedName>
        <fullName evidence="2">Uncharacterized protein</fullName>
    </submittedName>
</protein>
<reference evidence="2" key="1">
    <citation type="submission" date="2022-01" db="EMBL/GenBank/DDBJ databases">
        <title>Genome Sequence Resource for Two Populations of Ditylenchus destructor, the Migratory Endoparasitic Phytonematode.</title>
        <authorList>
            <person name="Zhang H."/>
            <person name="Lin R."/>
            <person name="Xie B."/>
        </authorList>
    </citation>
    <scope>NUCLEOTIDE SEQUENCE</scope>
    <source>
        <strain evidence="2">BazhouSP</strain>
    </source>
</reference>
<keyword evidence="3" id="KW-1185">Reference proteome</keyword>
<sequence length="200" mass="22532">MVTPKTGMIAASVQIAIFLASVAAKDVPVMVTILFHSTRTFKWDKDEDMTIGELKTWMLDQKQDSDTPLIKCDFSFGAYGNGEYFPETTKIREIPETIPSLTNSKHHVIQMYPKGETIDIPTSYLTNSEHKNMTILGFKRKIHAQKRKENATGTVSSLNIYFTPGAHDSKGEYFSDQTEMKDLPKKGKIQIFTKAVSESE</sequence>